<dbReference type="EMBL" id="BAABCA010000005">
    <property type="protein sequence ID" value="GAA4237817.1"/>
    <property type="molecule type" value="Genomic_DNA"/>
</dbReference>
<protein>
    <recommendedName>
        <fullName evidence="3">Secretion system C-terminal sorting domain-containing protein</fullName>
    </recommendedName>
</protein>
<organism evidence="4 5">
    <name type="scientific">Postechiella marina</name>
    <dbReference type="NCBI Taxonomy" id="943941"/>
    <lineage>
        <taxon>Bacteria</taxon>
        <taxon>Pseudomonadati</taxon>
        <taxon>Bacteroidota</taxon>
        <taxon>Flavobacteriia</taxon>
        <taxon>Flavobacteriales</taxon>
        <taxon>Flavobacteriaceae</taxon>
        <taxon>Postechiella</taxon>
    </lineage>
</organism>
<dbReference type="Pfam" id="PF18962">
    <property type="entry name" value="Por_Secre_tail"/>
    <property type="match status" value="1"/>
</dbReference>
<dbReference type="InterPro" id="IPR026444">
    <property type="entry name" value="Secre_tail"/>
</dbReference>
<proteinExistence type="predicted"/>
<dbReference type="NCBIfam" id="TIGR04183">
    <property type="entry name" value="Por_Secre_tail"/>
    <property type="match status" value="1"/>
</dbReference>
<keyword evidence="1 2" id="KW-0732">Signal</keyword>
<feature type="domain" description="Secretion system C-terminal sorting" evidence="3">
    <location>
        <begin position="229"/>
        <end position="294"/>
    </location>
</feature>
<keyword evidence="5" id="KW-1185">Reference proteome</keyword>
<accession>A0ABP8CD28</accession>
<evidence type="ECO:0000259" key="3">
    <source>
        <dbReference type="Pfam" id="PF18962"/>
    </source>
</evidence>
<sequence>MKTSLLKKLITLITCLAVGYCNAQITGFDSSAYGFEYDTGYEATPGDMGVLYAGGSSTGNIVEAWTQVAGFEQSTDFTHNGSSYSMKANYDSNTAGDLGTVKAKLQTYRSNVNKEGNFDIVTGTYVLSVWFYITGTPSGNAKFTAQKGGSVPANKFNEAANFDLSTVTAGVWTQMQTEITITTADGTEAWSTINISTVPSTDCVIYMDDFTITQGTLSAQKAKDIKFLVYPNPSTNNINITSSEAIQSYKILDILGKTVASQKYNKDAIDISSLTKGVYVLQLASKNGIFSKRIVKK</sequence>
<evidence type="ECO:0000256" key="1">
    <source>
        <dbReference type="ARBA" id="ARBA00022729"/>
    </source>
</evidence>
<reference evidence="5" key="1">
    <citation type="journal article" date="2019" name="Int. J. Syst. Evol. Microbiol.">
        <title>The Global Catalogue of Microorganisms (GCM) 10K type strain sequencing project: providing services to taxonomists for standard genome sequencing and annotation.</title>
        <authorList>
            <consortium name="The Broad Institute Genomics Platform"/>
            <consortium name="The Broad Institute Genome Sequencing Center for Infectious Disease"/>
            <person name="Wu L."/>
            <person name="Ma J."/>
        </authorList>
    </citation>
    <scope>NUCLEOTIDE SEQUENCE [LARGE SCALE GENOMIC DNA]</scope>
    <source>
        <strain evidence="5">JCM 17630</strain>
    </source>
</reference>
<feature type="chain" id="PRO_5045833266" description="Secretion system C-terminal sorting domain-containing protein" evidence="2">
    <location>
        <begin position="24"/>
        <end position="297"/>
    </location>
</feature>
<name>A0ABP8CD28_9FLAO</name>
<comment type="caution">
    <text evidence="4">The sequence shown here is derived from an EMBL/GenBank/DDBJ whole genome shotgun (WGS) entry which is preliminary data.</text>
</comment>
<gene>
    <name evidence="4" type="ORF">GCM10022291_25870</name>
</gene>
<dbReference type="Gene3D" id="2.60.120.260">
    <property type="entry name" value="Galactose-binding domain-like"/>
    <property type="match status" value="1"/>
</dbReference>
<dbReference type="Proteomes" id="UP001501496">
    <property type="component" value="Unassembled WGS sequence"/>
</dbReference>
<dbReference type="RefSeq" id="WP_344788697.1">
    <property type="nucleotide sequence ID" value="NZ_BAABCA010000005.1"/>
</dbReference>
<evidence type="ECO:0000256" key="2">
    <source>
        <dbReference type="SAM" id="SignalP"/>
    </source>
</evidence>
<evidence type="ECO:0000313" key="4">
    <source>
        <dbReference type="EMBL" id="GAA4237817.1"/>
    </source>
</evidence>
<feature type="signal peptide" evidence="2">
    <location>
        <begin position="1"/>
        <end position="23"/>
    </location>
</feature>
<evidence type="ECO:0000313" key="5">
    <source>
        <dbReference type="Proteomes" id="UP001501496"/>
    </source>
</evidence>